<organism evidence="1 2">
    <name type="scientific">Scutellospora calospora</name>
    <dbReference type="NCBI Taxonomy" id="85575"/>
    <lineage>
        <taxon>Eukaryota</taxon>
        <taxon>Fungi</taxon>
        <taxon>Fungi incertae sedis</taxon>
        <taxon>Mucoromycota</taxon>
        <taxon>Glomeromycotina</taxon>
        <taxon>Glomeromycetes</taxon>
        <taxon>Diversisporales</taxon>
        <taxon>Gigasporaceae</taxon>
        <taxon>Scutellospora</taxon>
    </lineage>
</organism>
<keyword evidence="2" id="KW-1185">Reference proteome</keyword>
<name>A0ACA9LKW9_9GLOM</name>
<dbReference type="EMBL" id="CAJVPM010006198">
    <property type="protein sequence ID" value="CAG8532593.1"/>
    <property type="molecule type" value="Genomic_DNA"/>
</dbReference>
<accession>A0ACA9LKW9</accession>
<gene>
    <name evidence="1" type="ORF">SCALOS_LOCUS4517</name>
</gene>
<protein>
    <submittedName>
        <fullName evidence="1">2494_t:CDS:1</fullName>
    </submittedName>
</protein>
<proteinExistence type="predicted"/>
<evidence type="ECO:0000313" key="2">
    <source>
        <dbReference type="Proteomes" id="UP000789860"/>
    </source>
</evidence>
<evidence type="ECO:0000313" key="1">
    <source>
        <dbReference type="EMBL" id="CAG8532593.1"/>
    </source>
</evidence>
<comment type="caution">
    <text evidence="1">The sequence shown here is derived from an EMBL/GenBank/DDBJ whole genome shotgun (WGS) entry which is preliminary data.</text>
</comment>
<reference evidence="1" key="1">
    <citation type="submission" date="2021-06" db="EMBL/GenBank/DDBJ databases">
        <authorList>
            <person name="Kallberg Y."/>
            <person name="Tangrot J."/>
            <person name="Rosling A."/>
        </authorList>
    </citation>
    <scope>NUCLEOTIDE SEQUENCE</scope>
    <source>
        <strain evidence="1">AU212A</strain>
    </source>
</reference>
<dbReference type="Proteomes" id="UP000789860">
    <property type="component" value="Unassembled WGS sequence"/>
</dbReference>
<sequence>MAQYTVDTTERVYTYTDLNIKNEYLDEPKVFLIKAADLENKFAEYNLGITYLSRIYSEVNRDLAMEYLMLATGKEYIKDHKLAKYYLIKSAYKGNSEVIYISNQYGWIQQIKSIKHKNRPFLPFFREDSSIFYEKWDRLLNNNQ</sequence>